<protein>
    <submittedName>
        <fullName evidence="3">PaaI family thioesterase</fullName>
        <ecNumber evidence="3">3.1.2.-</ecNumber>
    </submittedName>
</protein>
<dbReference type="CDD" id="cd03443">
    <property type="entry name" value="PaaI_thioesterase"/>
    <property type="match status" value="1"/>
</dbReference>
<evidence type="ECO:0000313" key="3">
    <source>
        <dbReference type="EMBL" id="MFI5673349.1"/>
    </source>
</evidence>
<proteinExistence type="predicted"/>
<keyword evidence="4" id="KW-1185">Reference proteome</keyword>
<reference evidence="3 4" key="1">
    <citation type="submission" date="2024-10" db="EMBL/GenBank/DDBJ databases">
        <title>The Natural Products Discovery Center: Release of the First 8490 Sequenced Strains for Exploring Actinobacteria Biosynthetic Diversity.</title>
        <authorList>
            <person name="Kalkreuter E."/>
            <person name="Kautsar S.A."/>
            <person name="Yang D."/>
            <person name="Bader C.D."/>
            <person name="Teijaro C.N."/>
            <person name="Fluegel L."/>
            <person name="Davis C.M."/>
            <person name="Simpson J.R."/>
            <person name="Lauterbach L."/>
            <person name="Steele A.D."/>
            <person name="Gui C."/>
            <person name="Meng S."/>
            <person name="Li G."/>
            <person name="Viehrig K."/>
            <person name="Ye F."/>
            <person name="Su P."/>
            <person name="Kiefer A.F."/>
            <person name="Nichols A."/>
            <person name="Cepeda A.J."/>
            <person name="Yan W."/>
            <person name="Fan B."/>
            <person name="Jiang Y."/>
            <person name="Adhikari A."/>
            <person name="Zheng C.-J."/>
            <person name="Schuster L."/>
            <person name="Cowan T.M."/>
            <person name="Smanski M.J."/>
            <person name="Chevrette M.G."/>
            <person name="De Carvalho L.P.S."/>
            <person name="Shen B."/>
        </authorList>
    </citation>
    <scope>NUCLEOTIDE SEQUENCE [LARGE SCALE GENOMIC DNA]</scope>
    <source>
        <strain evidence="3 4">NPDC051599</strain>
    </source>
</reference>
<name>A0ABW7XTG6_STRCE</name>
<accession>A0ABW7XTG6</accession>
<dbReference type="RefSeq" id="WP_398654374.1">
    <property type="nucleotide sequence ID" value="NZ_JBITDC010000001.1"/>
</dbReference>
<gene>
    <name evidence="3" type="ORF">ACIA8P_01550</name>
</gene>
<evidence type="ECO:0000256" key="1">
    <source>
        <dbReference type="SAM" id="MobiDB-lite"/>
    </source>
</evidence>
<keyword evidence="3" id="KW-0378">Hydrolase</keyword>
<dbReference type="SUPFAM" id="SSF54637">
    <property type="entry name" value="Thioesterase/thiol ester dehydrase-isomerase"/>
    <property type="match status" value="1"/>
</dbReference>
<dbReference type="Gene3D" id="3.10.129.10">
    <property type="entry name" value="Hotdog Thioesterase"/>
    <property type="match status" value="1"/>
</dbReference>
<dbReference type="InterPro" id="IPR006683">
    <property type="entry name" value="Thioestr_dom"/>
</dbReference>
<dbReference type="EC" id="3.1.2.-" evidence="3"/>
<organism evidence="3 4">
    <name type="scientific">Streptomyces cellulosae</name>
    <dbReference type="NCBI Taxonomy" id="1968"/>
    <lineage>
        <taxon>Bacteria</taxon>
        <taxon>Bacillati</taxon>
        <taxon>Actinomycetota</taxon>
        <taxon>Actinomycetes</taxon>
        <taxon>Kitasatosporales</taxon>
        <taxon>Streptomycetaceae</taxon>
        <taxon>Streptomyces</taxon>
    </lineage>
</organism>
<dbReference type="InterPro" id="IPR029069">
    <property type="entry name" value="HotDog_dom_sf"/>
</dbReference>
<dbReference type="Pfam" id="PF03061">
    <property type="entry name" value="4HBT"/>
    <property type="match status" value="1"/>
</dbReference>
<evidence type="ECO:0000259" key="2">
    <source>
        <dbReference type="Pfam" id="PF03061"/>
    </source>
</evidence>
<dbReference type="EMBL" id="JBITDC010000001">
    <property type="protein sequence ID" value="MFI5673349.1"/>
    <property type="molecule type" value="Genomic_DNA"/>
</dbReference>
<dbReference type="GO" id="GO:0016787">
    <property type="term" value="F:hydrolase activity"/>
    <property type="evidence" value="ECO:0007669"/>
    <property type="project" value="UniProtKB-KW"/>
</dbReference>
<feature type="region of interest" description="Disordered" evidence="1">
    <location>
        <begin position="67"/>
        <end position="103"/>
    </location>
</feature>
<evidence type="ECO:0000313" key="4">
    <source>
        <dbReference type="Proteomes" id="UP001612415"/>
    </source>
</evidence>
<comment type="caution">
    <text evidence="3">The sequence shown here is derived from an EMBL/GenBank/DDBJ whole genome shotgun (WGS) entry which is preliminary data.</text>
</comment>
<dbReference type="Proteomes" id="UP001612415">
    <property type="component" value="Unassembled WGS sequence"/>
</dbReference>
<sequence length="103" mass="10562">MVDARLVTAGFTIDHLRPAKGDVLRAHARVVRAGRTRVVCPCDLSTVEGEGAATLCAMAQGRIAVPAVPPTDQAGQGAGHATPPHPSRTDGPTGITHRIAPNA</sequence>
<feature type="domain" description="Thioesterase" evidence="2">
    <location>
        <begin position="5"/>
        <end position="50"/>
    </location>
</feature>